<dbReference type="InterPro" id="IPR001482">
    <property type="entry name" value="T2SS/T4SS_dom"/>
</dbReference>
<dbReference type="InterPro" id="IPR037257">
    <property type="entry name" value="T2SS_E_N_sf"/>
</dbReference>
<dbReference type="Gene3D" id="3.40.50.300">
    <property type="entry name" value="P-loop containing nucleotide triphosphate hydrolases"/>
    <property type="match status" value="1"/>
</dbReference>
<sequence length="582" mass="65569">MRVESQQLEAFLLDAGLVNETQFKEASKKAEKTHQKIGDILVSQNLISQEKLIRLEAYILGIPFVDLEKEKISPEVLRIIPEPIARSHNIIAFRKKGRNLEVAMLDPEDLKTIEFIKKKANLKILPRLTSPKSIKNVLSQYQESLEAEFGEIIKKEAGDIKKVPEEEVVEEKEELEKQAQELPIIRIVDTLLKHAILQRASDIHIEPMEKEVLVRYRIDGILRDAMTLPTATKSGIVARIKVLSNLKLDEHRLPQDGRFKIESEDYKYSVRVSILPVFNGEKAVMRLLPEKARGYSLEGLGLWGEALERAQEALRRPVGMILVTGPTGCGKTTTLYSMMEILNTPGVNISTVEDPIEYRMPRINQTQVNPKIGLTFASGLRSLLRQDPDIMMVGEIRDEETAALAINAALTGHLVLSTLHTNSAAGAIPRLIDMKVEPFLLSSTLNLILAQRLVRKLGGEKEKYKIKKDELGNLAKYCSLRKIEEVLREEKILKSREGIGDIEFYRPKASKECPDGYKGRVGIYEVLSISESIKTLINKGATSDEIQTRAQKEEMRLMIEDGFVKAAQGLTSIEEVLRVIIE</sequence>
<feature type="domain" description="Bacterial type II secretion system protein E" evidence="4">
    <location>
        <begin position="384"/>
        <end position="398"/>
    </location>
</feature>
<protein>
    <recommendedName>
        <fullName evidence="4">Bacterial type II secretion system protein E domain-containing protein</fullName>
    </recommendedName>
</protein>
<evidence type="ECO:0000256" key="2">
    <source>
        <dbReference type="ARBA" id="ARBA00022741"/>
    </source>
</evidence>
<dbReference type="GO" id="GO:0016887">
    <property type="term" value="F:ATP hydrolysis activity"/>
    <property type="evidence" value="ECO:0007669"/>
    <property type="project" value="TreeGrafter"/>
</dbReference>
<dbReference type="SUPFAM" id="SSF52540">
    <property type="entry name" value="P-loop containing nucleoside triphosphate hydrolases"/>
    <property type="match status" value="1"/>
</dbReference>
<gene>
    <name evidence="5" type="ORF">COS44_00985</name>
</gene>
<keyword evidence="3" id="KW-0067">ATP-binding</keyword>
<dbReference type="AlphaFoldDB" id="A0A2M7BZA6"/>
<evidence type="ECO:0000313" key="5">
    <source>
        <dbReference type="EMBL" id="PIV14070.1"/>
    </source>
</evidence>
<proteinExistence type="inferred from homology"/>
<dbReference type="PROSITE" id="PS00662">
    <property type="entry name" value="T2SP_E"/>
    <property type="match status" value="1"/>
</dbReference>
<name>A0A2M7BZA6_9BACT</name>
<evidence type="ECO:0000256" key="3">
    <source>
        <dbReference type="ARBA" id="ARBA00022840"/>
    </source>
</evidence>
<dbReference type="Pfam" id="PF05157">
    <property type="entry name" value="MshEN"/>
    <property type="match status" value="1"/>
</dbReference>
<comment type="similarity">
    <text evidence="1">Belongs to the GSP E family.</text>
</comment>
<dbReference type="SUPFAM" id="SSF160246">
    <property type="entry name" value="EspE N-terminal domain-like"/>
    <property type="match status" value="1"/>
</dbReference>
<dbReference type="PANTHER" id="PTHR30258">
    <property type="entry name" value="TYPE II SECRETION SYSTEM PROTEIN GSPE-RELATED"/>
    <property type="match status" value="1"/>
</dbReference>
<dbReference type="GO" id="GO:0005886">
    <property type="term" value="C:plasma membrane"/>
    <property type="evidence" value="ECO:0007669"/>
    <property type="project" value="TreeGrafter"/>
</dbReference>
<evidence type="ECO:0000256" key="1">
    <source>
        <dbReference type="ARBA" id="ARBA00006611"/>
    </source>
</evidence>
<dbReference type="EMBL" id="PEUS01000021">
    <property type="protein sequence ID" value="PIV14070.1"/>
    <property type="molecule type" value="Genomic_DNA"/>
</dbReference>
<dbReference type="PANTHER" id="PTHR30258:SF1">
    <property type="entry name" value="PROTEIN TRANSPORT PROTEIN HOFB HOMOLOG"/>
    <property type="match status" value="1"/>
</dbReference>
<dbReference type="CDD" id="cd01129">
    <property type="entry name" value="PulE-GspE-like"/>
    <property type="match status" value="1"/>
</dbReference>
<evidence type="ECO:0000313" key="6">
    <source>
        <dbReference type="Proteomes" id="UP000228816"/>
    </source>
</evidence>
<comment type="caution">
    <text evidence="5">The sequence shown here is derived from an EMBL/GenBank/DDBJ whole genome shotgun (WGS) entry which is preliminary data.</text>
</comment>
<dbReference type="InterPro" id="IPR007831">
    <property type="entry name" value="T2SS_GspE_N"/>
</dbReference>
<organism evidence="5 6">
    <name type="scientific">bacterium (Candidatus Gribaldobacteria) CG03_land_8_20_14_0_80_36_40</name>
    <dbReference type="NCBI Taxonomy" id="2014271"/>
    <lineage>
        <taxon>Bacteria</taxon>
        <taxon>Candidatus Gribaldobacteria</taxon>
    </lineage>
</organism>
<dbReference type="GO" id="GO:0005524">
    <property type="term" value="F:ATP binding"/>
    <property type="evidence" value="ECO:0007669"/>
    <property type="project" value="UniProtKB-KW"/>
</dbReference>
<reference evidence="6" key="1">
    <citation type="submission" date="2017-09" db="EMBL/GenBank/DDBJ databases">
        <title>Depth-based differentiation of microbial function through sediment-hosted aquifers and enrichment of novel symbionts in the deep terrestrial subsurface.</title>
        <authorList>
            <person name="Probst A.J."/>
            <person name="Ladd B."/>
            <person name="Jarett J.K."/>
            <person name="Geller-Mcgrath D.E."/>
            <person name="Sieber C.M.K."/>
            <person name="Emerson J.B."/>
            <person name="Anantharaman K."/>
            <person name="Thomas B.C."/>
            <person name="Malmstrom R."/>
            <person name="Stieglmeier M."/>
            <person name="Klingl A."/>
            <person name="Woyke T."/>
            <person name="Ryan C.M."/>
            <person name="Banfield J.F."/>
        </authorList>
    </citation>
    <scope>NUCLEOTIDE SEQUENCE [LARGE SCALE GENOMIC DNA]</scope>
</reference>
<dbReference type="Gene3D" id="3.30.450.90">
    <property type="match status" value="1"/>
</dbReference>
<dbReference type="Gene3D" id="3.30.300.160">
    <property type="entry name" value="Type II secretion system, protein E, N-terminal domain"/>
    <property type="match status" value="1"/>
</dbReference>
<accession>A0A2M7BZA6</accession>
<evidence type="ECO:0000259" key="4">
    <source>
        <dbReference type="PROSITE" id="PS00662"/>
    </source>
</evidence>
<dbReference type="Proteomes" id="UP000228816">
    <property type="component" value="Unassembled WGS sequence"/>
</dbReference>
<dbReference type="Pfam" id="PF00437">
    <property type="entry name" value="T2SSE"/>
    <property type="match status" value="1"/>
</dbReference>
<dbReference type="InterPro" id="IPR027417">
    <property type="entry name" value="P-loop_NTPase"/>
</dbReference>
<keyword evidence="2" id="KW-0547">Nucleotide-binding</keyword>